<proteinExistence type="predicted"/>
<name>A0A3P6V758_LITSI</name>
<dbReference type="Proteomes" id="UP000277928">
    <property type="component" value="Unassembled WGS sequence"/>
</dbReference>
<dbReference type="OrthoDB" id="5855774at2759"/>
<dbReference type="STRING" id="42156.A0A3P6V758"/>
<sequence length="244" mass="25831">MQSLNEINEHIFKLSTAAQNTSVAATALTAATSTAPLTAVTQDSSFLPLQVPVIGTNGCYTGQSSAASLISPQLQSLLALQFVTSQLHLAESYSRLPVLSNPSSDVAPDIRWKPVYETQSSALPSAPAVDSTKSTADMRQNVVVTDGGFCSKRAPVSSTTDSDMPTCTISKTGTSLERLLDQTLKEPVLSVAKLLVTEFRREKELLLNQNGQLRRENALLRSALASSTVLVGLKGLSAANVPIS</sequence>
<reference evidence="1 2" key="1">
    <citation type="submission" date="2018-08" db="EMBL/GenBank/DDBJ databases">
        <authorList>
            <person name="Laetsch R D."/>
            <person name="Stevens L."/>
            <person name="Kumar S."/>
            <person name="Blaxter L. M."/>
        </authorList>
    </citation>
    <scope>NUCLEOTIDE SEQUENCE [LARGE SCALE GENOMIC DNA]</scope>
</reference>
<accession>A0A3P6V758</accession>
<evidence type="ECO:0000313" key="2">
    <source>
        <dbReference type="Proteomes" id="UP000277928"/>
    </source>
</evidence>
<keyword evidence="2" id="KW-1185">Reference proteome</keyword>
<evidence type="ECO:0000313" key="1">
    <source>
        <dbReference type="EMBL" id="VDK85844.1"/>
    </source>
</evidence>
<dbReference type="OMA" id="QLRRENC"/>
<dbReference type="EMBL" id="UYRX01000738">
    <property type="protein sequence ID" value="VDK85844.1"/>
    <property type="molecule type" value="Genomic_DNA"/>
</dbReference>
<organism evidence="1 2">
    <name type="scientific">Litomosoides sigmodontis</name>
    <name type="common">Filarial nematode worm</name>
    <dbReference type="NCBI Taxonomy" id="42156"/>
    <lineage>
        <taxon>Eukaryota</taxon>
        <taxon>Metazoa</taxon>
        <taxon>Ecdysozoa</taxon>
        <taxon>Nematoda</taxon>
        <taxon>Chromadorea</taxon>
        <taxon>Rhabditida</taxon>
        <taxon>Spirurina</taxon>
        <taxon>Spiruromorpha</taxon>
        <taxon>Filarioidea</taxon>
        <taxon>Onchocercidae</taxon>
        <taxon>Litomosoides</taxon>
    </lineage>
</organism>
<gene>
    <name evidence="1" type="ORF">NLS_LOCUS7319</name>
</gene>
<dbReference type="AlphaFoldDB" id="A0A3P6V758"/>
<protein>
    <submittedName>
        <fullName evidence="1">Uncharacterized protein</fullName>
    </submittedName>
</protein>